<dbReference type="SUPFAM" id="SSF54675">
    <property type="entry name" value="Nicotinate/Quinolinate PRTase N-terminal domain-like"/>
    <property type="match status" value="1"/>
</dbReference>
<protein>
    <recommendedName>
        <fullName evidence="6">Nicotinate-nucleotide pyrophosphorylase [carboxylating]</fullName>
        <ecNumber evidence="5">2.4.2.19</ecNumber>
    </recommendedName>
    <alternativeName>
        <fullName evidence="12">Probable nicotinate-nucleotide pyrophosphorylase [carboxylating]</fullName>
    </alternativeName>
    <alternativeName>
        <fullName evidence="10">Quinolinate phosphoribosyltransferase [decarboxylating]</fullName>
    </alternativeName>
</protein>
<proteinExistence type="inferred from homology"/>
<dbReference type="InterPro" id="IPR004393">
    <property type="entry name" value="NadC"/>
</dbReference>
<dbReference type="GO" id="GO:0034213">
    <property type="term" value="P:quinolinate catabolic process"/>
    <property type="evidence" value="ECO:0007669"/>
    <property type="project" value="TreeGrafter"/>
</dbReference>
<comment type="catalytic activity">
    <reaction evidence="11">
        <text>nicotinate beta-D-ribonucleotide + CO2 + diphosphate = quinolinate + 5-phospho-alpha-D-ribose 1-diphosphate + 2 H(+)</text>
        <dbReference type="Rhea" id="RHEA:12733"/>
        <dbReference type="ChEBI" id="CHEBI:15378"/>
        <dbReference type="ChEBI" id="CHEBI:16526"/>
        <dbReference type="ChEBI" id="CHEBI:29959"/>
        <dbReference type="ChEBI" id="CHEBI:33019"/>
        <dbReference type="ChEBI" id="CHEBI:57502"/>
        <dbReference type="ChEBI" id="CHEBI:58017"/>
        <dbReference type="EC" id="2.4.2.19"/>
    </reaction>
</comment>
<evidence type="ECO:0000256" key="11">
    <source>
        <dbReference type="ARBA" id="ARBA00047445"/>
    </source>
</evidence>
<dbReference type="FunFam" id="3.90.1170.20:FF:000001">
    <property type="entry name" value="Nicotinate-nucleotide diphosphorylase (Carboxylating)"/>
    <property type="match status" value="1"/>
</dbReference>
<dbReference type="InterPro" id="IPR037128">
    <property type="entry name" value="Quinolinate_PRibosylTase_N_sf"/>
</dbReference>
<evidence type="ECO:0000256" key="10">
    <source>
        <dbReference type="ARBA" id="ARBA00033102"/>
    </source>
</evidence>
<feature type="binding site" evidence="14">
    <location>
        <begin position="252"/>
        <end position="254"/>
    </location>
    <ligand>
        <name>substrate</name>
    </ligand>
</feature>
<dbReference type="PIRSF" id="PIRSF006250">
    <property type="entry name" value="NadC_ModD"/>
    <property type="match status" value="1"/>
</dbReference>
<evidence type="ECO:0000259" key="16">
    <source>
        <dbReference type="Pfam" id="PF02749"/>
    </source>
</evidence>
<dbReference type="GO" id="GO:0005737">
    <property type="term" value="C:cytoplasm"/>
    <property type="evidence" value="ECO:0007669"/>
    <property type="project" value="TreeGrafter"/>
</dbReference>
<evidence type="ECO:0000256" key="4">
    <source>
        <dbReference type="ARBA" id="ARBA00011218"/>
    </source>
</evidence>
<feature type="binding site" evidence="14">
    <location>
        <position position="175"/>
    </location>
    <ligand>
        <name>substrate</name>
    </ligand>
</feature>
<dbReference type="SUPFAM" id="SSF51690">
    <property type="entry name" value="Nicotinate/Quinolinate PRTase C-terminal domain-like"/>
    <property type="match status" value="1"/>
</dbReference>
<evidence type="ECO:0000256" key="3">
    <source>
        <dbReference type="ARBA" id="ARBA00009400"/>
    </source>
</evidence>
<feature type="binding site" evidence="14">
    <location>
        <position position="108"/>
    </location>
    <ligand>
        <name>substrate</name>
    </ligand>
</feature>
<reference evidence="17" key="1">
    <citation type="submission" date="2020-02" db="EMBL/GenBank/DDBJ databases">
        <authorList>
            <person name="Meier V. D."/>
        </authorList>
    </citation>
    <scope>NUCLEOTIDE SEQUENCE</scope>
    <source>
        <strain evidence="17">AVDCRST_MAG14</strain>
    </source>
</reference>
<keyword evidence="8 13" id="KW-0328">Glycosyltransferase</keyword>
<dbReference type="EC" id="2.4.2.19" evidence="5"/>
<comment type="subunit">
    <text evidence="4">Hexamer formed by 3 homodimers.</text>
</comment>
<evidence type="ECO:0000256" key="13">
    <source>
        <dbReference type="PIRNR" id="PIRNR006250"/>
    </source>
</evidence>
<dbReference type="Pfam" id="PF02749">
    <property type="entry name" value="QRPTase_N"/>
    <property type="match status" value="1"/>
</dbReference>
<evidence type="ECO:0000256" key="12">
    <source>
        <dbReference type="ARBA" id="ARBA00069173"/>
    </source>
</evidence>
<feature type="binding site" evidence="14">
    <location>
        <position position="165"/>
    </location>
    <ligand>
        <name>substrate</name>
    </ligand>
</feature>
<dbReference type="Gene3D" id="3.20.20.70">
    <property type="entry name" value="Aldolase class I"/>
    <property type="match status" value="1"/>
</dbReference>
<feature type="binding site" evidence="14">
    <location>
        <begin position="273"/>
        <end position="275"/>
    </location>
    <ligand>
        <name>substrate</name>
    </ligand>
</feature>
<dbReference type="PANTHER" id="PTHR32179:SF3">
    <property type="entry name" value="NICOTINATE-NUCLEOTIDE PYROPHOSPHORYLASE [CARBOXYLATING]"/>
    <property type="match status" value="1"/>
</dbReference>
<dbReference type="UniPathway" id="UPA00253">
    <property type="reaction ID" value="UER00331"/>
</dbReference>
<evidence type="ECO:0000256" key="1">
    <source>
        <dbReference type="ARBA" id="ARBA00003237"/>
    </source>
</evidence>
<evidence type="ECO:0000256" key="7">
    <source>
        <dbReference type="ARBA" id="ARBA00022642"/>
    </source>
</evidence>
<dbReference type="InterPro" id="IPR022412">
    <property type="entry name" value="Quinolinate_PRibosylTrfase_N"/>
</dbReference>
<gene>
    <name evidence="17" type="ORF">AVDCRST_MAG14-2196</name>
</gene>
<comment type="function">
    <text evidence="1">Involved in the catabolism of quinolinic acid (QA).</text>
</comment>
<dbReference type="InterPro" id="IPR013785">
    <property type="entry name" value="Aldolase_TIM"/>
</dbReference>
<feature type="domain" description="Quinolinate phosphoribosyl transferase N-terminal" evidence="16">
    <location>
        <begin position="33"/>
        <end position="118"/>
    </location>
</feature>
<dbReference type="FunFam" id="3.20.20.70:FF:000030">
    <property type="entry name" value="Nicotinate-nucleotide pyrophosphorylase, carboxylating"/>
    <property type="match status" value="1"/>
</dbReference>
<evidence type="ECO:0000256" key="6">
    <source>
        <dbReference type="ARBA" id="ARBA00020990"/>
    </source>
</evidence>
<evidence type="ECO:0000256" key="2">
    <source>
        <dbReference type="ARBA" id="ARBA00004893"/>
    </source>
</evidence>
<feature type="binding site" evidence="14">
    <location>
        <position position="226"/>
    </location>
    <ligand>
        <name>substrate</name>
    </ligand>
</feature>
<comment type="similarity">
    <text evidence="3 13">Belongs to the NadC/ModD family.</text>
</comment>
<dbReference type="InterPro" id="IPR027277">
    <property type="entry name" value="NadC/ModD"/>
</dbReference>
<name>A0A6J4QYY4_9ACTN</name>
<dbReference type="Pfam" id="PF01729">
    <property type="entry name" value="QRPTase_C"/>
    <property type="match status" value="1"/>
</dbReference>
<dbReference type="NCBIfam" id="TIGR00078">
    <property type="entry name" value="nadC"/>
    <property type="match status" value="1"/>
</dbReference>
<accession>A0A6J4QYY4</accession>
<dbReference type="EMBL" id="CADCVG010000086">
    <property type="protein sequence ID" value="CAA9459162.1"/>
    <property type="molecule type" value="Genomic_DNA"/>
</dbReference>
<evidence type="ECO:0000259" key="15">
    <source>
        <dbReference type="Pfam" id="PF01729"/>
    </source>
</evidence>
<evidence type="ECO:0000256" key="14">
    <source>
        <dbReference type="PIRSR" id="PIRSR006250-1"/>
    </source>
</evidence>
<organism evidence="17">
    <name type="scientific">uncultured Rubrobacteraceae bacterium</name>
    <dbReference type="NCBI Taxonomy" id="349277"/>
    <lineage>
        <taxon>Bacteria</taxon>
        <taxon>Bacillati</taxon>
        <taxon>Actinomycetota</taxon>
        <taxon>Rubrobacteria</taxon>
        <taxon>Rubrobacterales</taxon>
        <taxon>Rubrobacteraceae</taxon>
        <taxon>environmental samples</taxon>
    </lineage>
</organism>
<dbReference type="AlphaFoldDB" id="A0A6J4QYY4"/>
<keyword evidence="7" id="KW-0662">Pyridine nucleotide biosynthesis</keyword>
<feature type="binding site" evidence="14">
    <location>
        <begin position="141"/>
        <end position="143"/>
    </location>
    <ligand>
        <name>substrate</name>
    </ligand>
</feature>
<dbReference type="InterPro" id="IPR036068">
    <property type="entry name" value="Nicotinate_pribotase-like_C"/>
</dbReference>
<evidence type="ECO:0000313" key="17">
    <source>
        <dbReference type="EMBL" id="CAA9459162.1"/>
    </source>
</evidence>
<feature type="domain" description="Quinolinate phosphoribosyl transferase C-terminal" evidence="15">
    <location>
        <begin position="120"/>
        <end position="288"/>
    </location>
</feature>
<keyword evidence="9 13" id="KW-0808">Transferase</keyword>
<dbReference type="PANTHER" id="PTHR32179">
    <property type="entry name" value="NICOTINATE-NUCLEOTIDE PYROPHOSPHORYLASE [CARBOXYLATING]"/>
    <property type="match status" value="1"/>
</dbReference>
<dbReference type="GO" id="GO:0009435">
    <property type="term" value="P:NAD+ biosynthetic process"/>
    <property type="evidence" value="ECO:0007669"/>
    <property type="project" value="UniProtKB-UniPathway"/>
</dbReference>
<comment type="pathway">
    <text evidence="2">Cofactor biosynthesis; NAD(+) biosynthesis; nicotinate D-ribonucleotide from quinolinate: step 1/1.</text>
</comment>
<dbReference type="Gene3D" id="3.90.1170.20">
    <property type="entry name" value="Quinolinate phosphoribosyl transferase, N-terminal domain"/>
    <property type="match status" value="1"/>
</dbReference>
<evidence type="ECO:0000256" key="9">
    <source>
        <dbReference type="ARBA" id="ARBA00022679"/>
    </source>
</evidence>
<evidence type="ECO:0000256" key="8">
    <source>
        <dbReference type="ARBA" id="ARBA00022676"/>
    </source>
</evidence>
<sequence>MDGTDARKALAPPSAALLALARAALLEDVGRGDVTSRLTVDEDARALARFVAREELVVSGLEAARAVFFEAGAEITFISLAGEGERLPAGVVLAEVEGPARPILAAERVALNLVMRLSGIATFTSQYVEAVAGTGARITDTRKTTPGLRSLEKAAVRAGGGTNHRAGLDDGVLIKDNHLALAGGVTEAVRRARVGSPHLLKVEVEVESIEALREALRAGAEVVLLDNMRPGEVHRCVELARTESPGTLIEISGNVNLKTVREYAEAGPDLISVGALTHSAPSADISLEMEPC</sequence>
<feature type="binding site" evidence="14">
    <location>
        <position position="205"/>
    </location>
    <ligand>
        <name>substrate</name>
    </ligand>
</feature>
<dbReference type="GO" id="GO:0004514">
    <property type="term" value="F:nicotinate-nucleotide diphosphorylase (carboxylating) activity"/>
    <property type="evidence" value="ECO:0007669"/>
    <property type="project" value="UniProtKB-EC"/>
</dbReference>
<dbReference type="InterPro" id="IPR002638">
    <property type="entry name" value="Quinolinate_PRibosylTrfase_C"/>
</dbReference>
<evidence type="ECO:0000256" key="5">
    <source>
        <dbReference type="ARBA" id="ARBA00011944"/>
    </source>
</evidence>
<dbReference type="CDD" id="cd01572">
    <property type="entry name" value="QPRTase"/>
    <property type="match status" value="1"/>
</dbReference>